<dbReference type="InterPro" id="IPR029009">
    <property type="entry name" value="ASB_dom_sf"/>
</dbReference>
<dbReference type="Gene3D" id="3.30.70.260">
    <property type="match status" value="1"/>
</dbReference>
<dbReference type="RefSeq" id="WP_188397057.1">
    <property type="nucleotide sequence ID" value="NZ_LT608335.1"/>
</dbReference>
<organism evidence="14">
    <name type="scientific">uncultured Sporomusa sp</name>
    <dbReference type="NCBI Taxonomy" id="307249"/>
    <lineage>
        <taxon>Bacteria</taxon>
        <taxon>Bacillati</taxon>
        <taxon>Bacillota</taxon>
        <taxon>Negativicutes</taxon>
        <taxon>Selenomonadales</taxon>
        <taxon>Sporomusaceae</taxon>
        <taxon>Sporomusa</taxon>
        <taxon>environmental samples</taxon>
    </lineage>
</organism>
<reference evidence="14" key="1">
    <citation type="submission" date="2016-08" db="EMBL/GenBank/DDBJ databases">
        <authorList>
            <person name="Seilhamer J.J."/>
        </authorList>
    </citation>
    <scope>NUCLEOTIDE SEQUENCE</scope>
    <source>
        <strain evidence="14">86</strain>
    </source>
</reference>
<evidence type="ECO:0000256" key="2">
    <source>
        <dbReference type="ARBA" id="ARBA00004742"/>
    </source>
</evidence>
<evidence type="ECO:0000256" key="5">
    <source>
        <dbReference type="ARBA" id="ARBA00022485"/>
    </source>
</evidence>
<dbReference type="InterPro" id="IPR045865">
    <property type="entry name" value="ACT-like_dom_sf"/>
</dbReference>
<sequence length="225" mass="23488">MNIFDIIGPVMVGPSSSHTAGAVRLGNAARAILGQPVIEATIGLHGSFAQTGRGHGTDLALVAGLMGWPTDDLRIPQAFDYAREAGLHYFFRTIDAGDAAHPNFVKFWLTGQDGVKSQVAGASIGGGRVVISEVDDFPLAFTGDFPTILTLHEDRPGAVAEVTGILSKCGVNIAQMKVFRKNKGGLASMVLETDQPLAEADLAAVAGLPMIKTVRCIHAISGQGV</sequence>
<dbReference type="Gene3D" id="3.30.1330.90">
    <property type="entry name" value="D-3-phosphoglycerate dehydrogenase, domain 3"/>
    <property type="match status" value="1"/>
</dbReference>
<evidence type="ECO:0000256" key="6">
    <source>
        <dbReference type="ARBA" id="ARBA00022723"/>
    </source>
</evidence>
<dbReference type="GO" id="GO:0046872">
    <property type="term" value="F:metal ion binding"/>
    <property type="evidence" value="ECO:0007669"/>
    <property type="project" value="UniProtKB-UniRule"/>
</dbReference>
<name>A0A212LSS7_9FIRM</name>
<dbReference type="InterPro" id="IPR002912">
    <property type="entry name" value="ACT_dom"/>
</dbReference>
<protein>
    <recommendedName>
        <fullName evidence="11">L-serine deaminase</fullName>
    </recommendedName>
</protein>
<dbReference type="EMBL" id="FMJE01000003">
    <property type="protein sequence ID" value="SCM80664.1"/>
    <property type="molecule type" value="Genomic_DNA"/>
</dbReference>
<comment type="pathway">
    <text evidence="2 11">Carbohydrate biosynthesis; gluconeogenesis.</text>
</comment>
<evidence type="ECO:0000256" key="10">
    <source>
        <dbReference type="ARBA" id="ARBA00049406"/>
    </source>
</evidence>
<evidence type="ECO:0000256" key="11">
    <source>
        <dbReference type="PIRNR" id="PIRNR036692"/>
    </source>
</evidence>
<accession>A0A212LSS7</accession>
<evidence type="ECO:0000256" key="1">
    <source>
        <dbReference type="ARBA" id="ARBA00001966"/>
    </source>
</evidence>
<dbReference type="GO" id="GO:0051539">
    <property type="term" value="F:4 iron, 4 sulfur cluster binding"/>
    <property type="evidence" value="ECO:0007669"/>
    <property type="project" value="UniProtKB-UniRule"/>
</dbReference>
<dbReference type="Pfam" id="PF01842">
    <property type="entry name" value="ACT"/>
    <property type="match status" value="1"/>
</dbReference>
<keyword evidence="5 11" id="KW-0004">4Fe-4S</keyword>
<dbReference type="AlphaFoldDB" id="A0A212LSS7"/>
<gene>
    <name evidence="14" type="primary">sdaAB</name>
    <name evidence="14" type="ORF">KL86SPO_30842</name>
</gene>
<keyword evidence="9 11" id="KW-0456">Lyase</keyword>
<dbReference type="GO" id="GO:0003941">
    <property type="term" value="F:L-serine ammonia-lyase activity"/>
    <property type="evidence" value="ECO:0007669"/>
    <property type="project" value="UniProtKB-UniRule"/>
</dbReference>
<evidence type="ECO:0000256" key="8">
    <source>
        <dbReference type="ARBA" id="ARBA00023014"/>
    </source>
</evidence>
<dbReference type="InterPro" id="IPR005131">
    <property type="entry name" value="Ser_deHydtase_bsu"/>
</dbReference>
<evidence type="ECO:0000259" key="13">
    <source>
        <dbReference type="PROSITE" id="PS51671"/>
    </source>
</evidence>
<comment type="similarity">
    <text evidence="3 11 12">Belongs to the iron-sulfur dependent L-serine dehydratase family.</text>
</comment>
<dbReference type="SUPFAM" id="SSF143548">
    <property type="entry name" value="Serine metabolism enzymes domain"/>
    <property type="match status" value="1"/>
</dbReference>
<evidence type="ECO:0000256" key="7">
    <source>
        <dbReference type="ARBA" id="ARBA00023004"/>
    </source>
</evidence>
<proteinExistence type="inferred from homology"/>
<comment type="cofactor">
    <cofactor evidence="1 12">
        <name>[4Fe-4S] cluster</name>
        <dbReference type="ChEBI" id="CHEBI:49883"/>
    </cofactor>
</comment>
<evidence type="ECO:0000256" key="3">
    <source>
        <dbReference type="ARBA" id="ARBA00008636"/>
    </source>
</evidence>
<evidence type="ECO:0000256" key="12">
    <source>
        <dbReference type="RuleBase" id="RU366059"/>
    </source>
</evidence>
<dbReference type="GO" id="GO:0006094">
    <property type="term" value="P:gluconeogenesis"/>
    <property type="evidence" value="ECO:0007669"/>
    <property type="project" value="UniProtKB-UniRule"/>
</dbReference>
<dbReference type="InterPro" id="IPR051318">
    <property type="entry name" value="Fe-S_L-Ser"/>
</dbReference>
<dbReference type="InterPro" id="IPR004643">
    <property type="entry name" value="Fe-S_L-Ser_bsu"/>
</dbReference>
<dbReference type="NCBIfam" id="TIGR00719">
    <property type="entry name" value="sda_beta"/>
    <property type="match status" value="1"/>
</dbReference>
<keyword evidence="8 11" id="KW-0411">Iron-sulfur</keyword>
<dbReference type="CDD" id="cd04903">
    <property type="entry name" value="ACT_LSD"/>
    <property type="match status" value="1"/>
</dbReference>
<dbReference type="PANTHER" id="PTHR30182">
    <property type="entry name" value="L-SERINE DEHYDRATASE"/>
    <property type="match status" value="1"/>
</dbReference>
<dbReference type="PIRSF" id="PIRSF036692">
    <property type="entry name" value="SDH_B"/>
    <property type="match status" value="1"/>
</dbReference>
<dbReference type="SUPFAM" id="SSF55021">
    <property type="entry name" value="ACT-like"/>
    <property type="match status" value="1"/>
</dbReference>
<dbReference type="UniPathway" id="UPA00138"/>
<evidence type="ECO:0000313" key="14">
    <source>
        <dbReference type="EMBL" id="SCM80664.1"/>
    </source>
</evidence>
<keyword evidence="6 11" id="KW-0479">Metal-binding</keyword>
<comment type="catalytic activity">
    <reaction evidence="10 11 12">
        <text>L-serine = pyruvate + NH4(+)</text>
        <dbReference type="Rhea" id="RHEA:19169"/>
        <dbReference type="ChEBI" id="CHEBI:15361"/>
        <dbReference type="ChEBI" id="CHEBI:28938"/>
        <dbReference type="ChEBI" id="CHEBI:33384"/>
        <dbReference type="EC" id="4.3.1.17"/>
    </reaction>
</comment>
<evidence type="ECO:0000256" key="4">
    <source>
        <dbReference type="ARBA" id="ARBA00022432"/>
    </source>
</evidence>
<feature type="domain" description="ACT" evidence="13">
    <location>
        <begin position="147"/>
        <end position="225"/>
    </location>
</feature>
<evidence type="ECO:0000256" key="9">
    <source>
        <dbReference type="ARBA" id="ARBA00023239"/>
    </source>
</evidence>
<keyword evidence="7 11" id="KW-0408">Iron</keyword>
<dbReference type="PROSITE" id="PS51671">
    <property type="entry name" value="ACT"/>
    <property type="match status" value="1"/>
</dbReference>
<dbReference type="Pfam" id="PF03315">
    <property type="entry name" value="SDH_beta"/>
    <property type="match status" value="1"/>
</dbReference>
<keyword evidence="4 11" id="KW-0312">Gluconeogenesis</keyword>
<dbReference type="PANTHER" id="PTHR30182:SF12">
    <property type="entry name" value="L-SERINE DEHYDRATASE, BETA CHAIN-RELATED"/>
    <property type="match status" value="1"/>
</dbReference>